<feature type="domain" description="Jacalin-type lectin" evidence="1">
    <location>
        <begin position="17"/>
        <end position="94"/>
    </location>
</feature>
<accession>A0A8S3QI27</accession>
<dbReference type="Proteomes" id="UP000683360">
    <property type="component" value="Unassembled WGS sequence"/>
</dbReference>
<dbReference type="Pfam" id="PF01419">
    <property type="entry name" value="Jacalin"/>
    <property type="match status" value="1"/>
</dbReference>
<dbReference type="EMBL" id="CAJPWZ010000510">
    <property type="protein sequence ID" value="CAG2195186.1"/>
    <property type="molecule type" value="Genomic_DNA"/>
</dbReference>
<reference evidence="2" key="1">
    <citation type="submission" date="2021-03" db="EMBL/GenBank/DDBJ databases">
        <authorList>
            <person name="Bekaert M."/>
        </authorList>
    </citation>
    <scope>NUCLEOTIDE SEQUENCE</scope>
</reference>
<dbReference type="InterPro" id="IPR036404">
    <property type="entry name" value="Jacalin-like_lectin_dom_sf"/>
</dbReference>
<proteinExistence type="predicted"/>
<organism evidence="2 3">
    <name type="scientific">Mytilus edulis</name>
    <name type="common">Blue mussel</name>
    <dbReference type="NCBI Taxonomy" id="6550"/>
    <lineage>
        <taxon>Eukaryota</taxon>
        <taxon>Metazoa</taxon>
        <taxon>Spiralia</taxon>
        <taxon>Lophotrochozoa</taxon>
        <taxon>Mollusca</taxon>
        <taxon>Bivalvia</taxon>
        <taxon>Autobranchia</taxon>
        <taxon>Pteriomorphia</taxon>
        <taxon>Mytilida</taxon>
        <taxon>Mytiloidea</taxon>
        <taxon>Mytilidae</taxon>
        <taxon>Mytilinae</taxon>
        <taxon>Mytilus</taxon>
    </lineage>
</organism>
<dbReference type="Gene3D" id="2.100.10.30">
    <property type="entry name" value="Jacalin-like lectin domain"/>
    <property type="match status" value="1"/>
</dbReference>
<evidence type="ECO:0000259" key="1">
    <source>
        <dbReference type="Pfam" id="PF01419"/>
    </source>
</evidence>
<keyword evidence="3" id="KW-1185">Reference proteome</keyword>
<dbReference type="SUPFAM" id="SSF51101">
    <property type="entry name" value="Mannose-binding lectins"/>
    <property type="match status" value="1"/>
</dbReference>
<evidence type="ECO:0000313" key="2">
    <source>
        <dbReference type="EMBL" id="CAG2195186.1"/>
    </source>
</evidence>
<dbReference type="InterPro" id="IPR001229">
    <property type="entry name" value="Jacalin-like_lectin_dom"/>
</dbReference>
<evidence type="ECO:0000313" key="3">
    <source>
        <dbReference type="Proteomes" id="UP000683360"/>
    </source>
</evidence>
<gene>
    <name evidence="2" type="ORF">MEDL_10185</name>
</gene>
<comment type="caution">
    <text evidence="2">The sequence shown here is derived from an EMBL/GenBank/DDBJ whole genome shotgun (WGS) entry which is preliminary data.</text>
</comment>
<sequence length="184" mass="21274">MTVLHGIRPKARHSILSEHEFELDGDEVISKINLGKGMFINRISFDTSYGRTYGPYGSIDGYQASSSPSQKRGYFHSLRGIVLKGRYDHYIANIEFVWAVFTTNNKVNRSENDDMYYQRYMNFSSSLSLKGIVQCLTSTSVYYTMMLHIHIHMVTFKLISSDGVVNDLIDRYLKNKHLLIQRIK</sequence>
<dbReference type="AlphaFoldDB" id="A0A8S3QI27"/>
<protein>
    <recommendedName>
        <fullName evidence="1">Jacalin-type lectin domain-containing protein</fullName>
    </recommendedName>
</protein>
<name>A0A8S3QI27_MYTED</name>